<feature type="transmembrane region" description="Helical" evidence="1">
    <location>
        <begin position="68"/>
        <end position="86"/>
    </location>
</feature>
<dbReference type="Pfam" id="PF14007">
    <property type="entry name" value="YtpI"/>
    <property type="match status" value="1"/>
</dbReference>
<sequence>METIQWVLIILICVTSGMSVYYSFRSRREQATALRGLYAARMNMCMGIMLLLIATIQIFMFSASTVRVIVGAVLLVIGLFNLFAGLRNHSHYQAIYSAGKK</sequence>
<name>A0A383RGF9_PAEAL</name>
<evidence type="ECO:0000313" key="2">
    <source>
        <dbReference type="EMBL" id="SYX85366.1"/>
    </source>
</evidence>
<evidence type="ECO:0008006" key="4">
    <source>
        <dbReference type="Google" id="ProtNLM"/>
    </source>
</evidence>
<dbReference type="AlphaFoldDB" id="A0A383RGF9"/>
<accession>A0A383RGF9</accession>
<feature type="transmembrane region" description="Helical" evidence="1">
    <location>
        <begin position="6"/>
        <end position="24"/>
    </location>
</feature>
<feature type="transmembrane region" description="Helical" evidence="1">
    <location>
        <begin position="44"/>
        <end position="62"/>
    </location>
</feature>
<dbReference type="EMBL" id="LS992241">
    <property type="protein sequence ID" value="SYX85366.1"/>
    <property type="molecule type" value="Genomic_DNA"/>
</dbReference>
<keyword evidence="1" id="KW-0812">Transmembrane</keyword>
<proteinExistence type="predicted"/>
<dbReference type="RefSeq" id="WP_021259008.1">
    <property type="nucleotide sequence ID" value="NZ_LS992241.1"/>
</dbReference>
<keyword evidence="1" id="KW-0472">Membrane</keyword>
<evidence type="ECO:0000313" key="3">
    <source>
        <dbReference type="Proteomes" id="UP000304148"/>
    </source>
</evidence>
<keyword evidence="1" id="KW-1133">Transmembrane helix</keyword>
<gene>
    <name evidence="2" type="ORF">PBLR_13788</name>
</gene>
<dbReference type="Proteomes" id="UP000304148">
    <property type="component" value="Chromosome"/>
</dbReference>
<protein>
    <recommendedName>
        <fullName evidence="4">YtpI-like protein</fullName>
    </recommendedName>
</protein>
<reference evidence="3" key="1">
    <citation type="submission" date="2018-08" db="EMBL/GenBank/DDBJ databases">
        <authorList>
            <person name="Chevrot R."/>
        </authorList>
    </citation>
    <scope>NUCLEOTIDE SEQUENCE [LARGE SCALE GENOMIC DNA]</scope>
</reference>
<evidence type="ECO:0000256" key="1">
    <source>
        <dbReference type="SAM" id="Phobius"/>
    </source>
</evidence>
<organism evidence="2 3">
    <name type="scientific">Paenibacillus alvei</name>
    <name type="common">Bacillus alvei</name>
    <dbReference type="NCBI Taxonomy" id="44250"/>
    <lineage>
        <taxon>Bacteria</taxon>
        <taxon>Bacillati</taxon>
        <taxon>Bacillota</taxon>
        <taxon>Bacilli</taxon>
        <taxon>Bacillales</taxon>
        <taxon>Paenibacillaceae</taxon>
        <taxon>Paenibacillus</taxon>
    </lineage>
</organism>
<dbReference type="InterPro" id="IPR025618">
    <property type="entry name" value="YtpI"/>
</dbReference>